<evidence type="ECO:0000313" key="3">
    <source>
        <dbReference type="EMBL" id="PAU46363.1"/>
    </source>
</evidence>
<name>A0A2A2D1Q7_9ACTN</name>
<feature type="compositionally biased region" description="Low complexity" evidence="1">
    <location>
        <begin position="48"/>
        <end position="74"/>
    </location>
</feature>
<keyword evidence="2" id="KW-0472">Membrane</keyword>
<protein>
    <submittedName>
        <fullName evidence="3">Uncharacterized protein</fullName>
    </submittedName>
</protein>
<feature type="region of interest" description="Disordered" evidence="1">
    <location>
        <begin position="318"/>
        <end position="337"/>
    </location>
</feature>
<evidence type="ECO:0000313" key="4">
    <source>
        <dbReference type="Proteomes" id="UP000218944"/>
    </source>
</evidence>
<evidence type="ECO:0000256" key="1">
    <source>
        <dbReference type="SAM" id="MobiDB-lite"/>
    </source>
</evidence>
<feature type="compositionally biased region" description="Low complexity" evidence="1">
    <location>
        <begin position="139"/>
        <end position="150"/>
    </location>
</feature>
<reference evidence="3 4" key="1">
    <citation type="submission" date="2017-08" db="EMBL/GenBank/DDBJ databases">
        <title>Genome sequence of Streptomyces albireticuli NRRL B-1670.</title>
        <authorList>
            <person name="Graham D.E."/>
            <person name="Mahan K.M."/>
            <person name="Klingeman D.M."/>
            <person name="Hettich R.L."/>
            <person name="Parry R.J."/>
            <person name="Spain J.C."/>
        </authorList>
    </citation>
    <scope>NUCLEOTIDE SEQUENCE [LARGE SCALE GENOMIC DNA]</scope>
    <source>
        <strain evidence="3 4">NRRL B-1670</strain>
    </source>
</reference>
<sequence length="337" mass="32788">MTPGSGAAGFEAVGSGTVRSGAVRSDSVRPGAVRSDVADSGDSGSGPDGSDASDASDGSDISGGDHAPVVAIGVGRRRRLGRRWRPVEVGVAMALAGCALGGVAVAAGTGVLPAPFKRSSGEPAAGASVSALENGGAGTTEPGAPGSTPSRGEDGGPRESGRPSASATPGAETGAGHGGGRNAGPGASPSETPRHHDGGTREDRDGDGRDGDRNDDRDDRKDDGKETDAGKNATTLAARLCRDYLAAQQRRGDAVDENDIRTLERSAGAGAAAIRKYCEKLLDGGGGLGGLRNLPAKGGVTGTASGLGGAPQAPVLPLPLPVPGVPVGAGGSEARGT</sequence>
<dbReference type="EMBL" id="NSJV01000464">
    <property type="protein sequence ID" value="PAU46363.1"/>
    <property type="molecule type" value="Genomic_DNA"/>
</dbReference>
<accession>A0A2A2D1Q7</accession>
<evidence type="ECO:0000256" key="2">
    <source>
        <dbReference type="SAM" id="Phobius"/>
    </source>
</evidence>
<comment type="caution">
    <text evidence="3">The sequence shown here is derived from an EMBL/GenBank/DDBJ whole genome shotgun (WGS) entry which is preliminary data.</text>
</comment>
<proteinExistence type="predicted"/>
<feature type="region of interest" description="Disordered" evidence="1">
    <location>
        <begin position="117"/>
        <end position="237"/>
    </location>
</feature>
<dbReference type="RefSeq" id="WP_095583146.1">
    <property type="nucleotide sequence ID" value="NZ_JAJQQQ010000005.1"/>
</dbReference>
<organism evidence="3 4">
    <name type="scientific">Streptomyces albireticuli</name>
    <dbReference type="NCBI Taxonomy" id="1940"/>
    <lineage>
        <taxon>Bacteria</taxon>
        <taxon>Bacillati</taxon>
        <taxon>Actinomycetota</taxon>
        <taxon>Actinomycetes</taxon>
        <taxon>Kitasatosporales</taxon>
        <taxon>Streptomycetaceae</taxon>
        <taxon>Streptomyces</taxon>
    </lineage>
</organism>
<keyword evidence="2" id="KW-0812">Transmembrane</keyword>
<feature type="compositionally biased region" description="Basic and acidic residues" evidence="1">
    <location>
        <begin position="192"/>
        <end position="229"/>
    </location>
</feature>
<dbReference type="AlphaFoldDB" id="A0A2A2D1Q7"/>
<feature type="transmembrane region" description="Helical" evidence="2">
    <location>
        <begin position="87"/>
        <end position="112"/>
    </location>
</feature>
<gene>
    <name evidence="3" type="ORF">CK936_24580</name>
</gene>
<keyword evidence="4" id="KW-1185">Reference proteome</keyword>
<feature type="compositionally biased region" description="Gly residues" evidence="1">
    <location>
        <begin position="173"/>
        <end position="183"/>
    </location>
</feature>
<dbReference type="Proteomes" id="UP000218944">
    <property type="component" value="Unassembled WGS sequence"/>
</dbReference>
<feature type="compositionally biased region" description="Gly residues" evidence="1">
    <location>
        <begin position="327"/>
        <end position="337"/>
    </location>
</feature>
<feature type="compositionally biased region" description="Basic and acidic residues" evidence="1">
    <location>
        <begin position="151"/>
        <end position="161"/>
    </location>
</feature>
<keyword evidence="2" id="KW-1133">Transmembrane helix</keyword>
<feature type="region of interest" description="Disordered" evidence="1">
    <location>
        <begin position="1"/>
        <end position="83"/>
    </location>
</feature>